<dbReference type="SUPFAM" id="SSF47819">
    <property type="entry name" value="HRDC-like"/>
    <property type="match status" value="1"/>
</dbReference>
<feature type="compositionally biased region" description="Low complexity" evidence="13">
    <location>
        <begin position="102"/>
        <end position="115"/>
    </location>
</feature>
<dbReference type="PROSITE" id="PS51192">
    <property type="entry name" value="HELICASE_ATP_BIND_1"/>
    <property type="match status" value="1"/>
</dbReference>
<evidence type="ECO:0000313" key="17">
    <source>
        <dbReference type="EMBL" id="KAH7328641.1"/>
    </source>
</evidence>
<feature type="region of interest" description="Disordered" evidence="13">
    <location>
        <begin position="1452"/>
        <end position="1472"/>
    </location>
</feature>
<dbReference type="InterPro" id="IPR044876">
    <property type="entry name" value="HRDC_dom_sf"/>
</dbReference>
<dbReference type="InterPro" id="IPR036390">
    <property type="entry name" value="WH_DNA-bd_sf"/>
</dbReference>
<keyword evidence="4" id="KW-0547">Nucleotide-binding</keyword>
<dbReference type="InterPro" id="IPR027417">
    <property type="entry name" value="P-loop_NTPase"/>
</dbReference>
<dbReference type="PANTHER" id="PTHR13710">
    <property type="entry name" value="DNA HELICASE RECQ FAMILY MEMBER"/>
    <property type="match status" value="1"/>
</dbReference>
<dbReference type="CDD" id="cd17920">
    <property type="entry name" value="DEXHc_RecQ"/>
    <property type="match status" value="1"/>
</dbReference>
<feature type="domain" description="HRDC" evidence="14">
    <location>
        <begin position="1482"/>
        <end position="1564"/>
    </location>
</feature>
<dbReference type="PANTHER" id="PTHR13710:SF153">
    <property type="entry name" value="RECQ-LIKE DNA HELICASE BLM"/>
    <property type="match status" value="1"/>
</dbReference>
<feature type="compositionally biased region" description="Low complexity" evidence="13">
    <location>
        <begin position="1619"/>
        <end position="1637"/>
    </location>
</feature>
<evidence type="ECO:0000256" key="12">
    <source>
        <dbReference type="ARBA" id="ARBA00034808"/>
    </source>
</evidence>
<dbReference type="PROSITE" id="PS51194">
    <property type="entry name" value="HELICASE_CTER"/>
    <property type="match status" value="1"/>
</dbReference>
<dbReference type="GO" id="GO:0005634">
    <property type="term" value="C:nucleus"/>
    <property type="evidence" value="ECO:0007669"/>
    <property type="project" value="UniProtKB-SubCell"/>
</dbReference>
<comment type="caution">
    <text evidence="17">The sequence shown here is derived from an EMBL/GenBank/DDBJ whole genome shotgun (WGS) entry which is preliminary data.</text>
</comment>
<dbReference type="Pfam" id="PF16124">
    <property type="entry name" value="RecQ_Zn_bind"/>
    <property type="match status" value="1"/>
</dbReference>
<evidence type="ECO:0000256" key="8">
    <source>
        <dbReference type="ARBA" id="ARBA00023125"/>
    </source>
</evidence>
<feature type="compositionally biased region" description="Low complexity" evidence="13">
    <location>
        <begin position="1665"/>
        <end position="1684"/>
    </location>
</feature>
<dbReference type="GO" id="GO:0003677">
    <property type="term" value="F:DNA binding"/>
    <property type="evidence" value="ECO:0007669"/>
    <property type="project" value="UniProtKB-KW"/>
</dbReference>
<feature type="region of interest" description="Disordered" evidence="13">
    <location>
        <begin position="201"/>
        <end position="465"/>
    </location>
</feature>
<comment type="similarity">
    <text evidence="3">Belongs to the helicase family. RecQ subfamily.</text>
</comment>
<keyword evidence="5" id="KW-0378">Hydrolase</keyword>
<dbReference type="FunFam" id="3.40.50.300:FF:001975">
    <property type="entry name" value="ATP-dependent DNA helicase"/>
    <property type="match status" value="1"/>
</dbReference>
<keyword evidence="8" id="KW-0238">DNA-binding</keyword>
<feature type="region of interest" description="Disordered" evidence="13">
    <location>
        <begin position="780"/>
        <end position="833"/>
    </location>
</feature>
<dbReference type="InterPro" id="IPR036388">
    <property type="entry name" value="WH-like_DNA-bd_sf"/>
</dbReference>
<keyword evidence="18" id="KW-1185">Reference proteome</keyword>
<dbReference type="InterPro" id="IPR004589">
    <property type="entry name" value="DNA_helicase_ATP-dep_RecQ"/>
</dbReference>
<comment type="catalytic activity">
    <reaction evidence="11">
        <text>Couples ATP hydrolysis with the unwinding of duplex DNA by translocating in the 3'-5' direction.</text>
        <dbReference type="EC" id="5.6.2.4"/>
    </reaction>
</comment>
<keyword evidence="9" id="KW-0413">Isomerase</keyword>
<evidence type="ECO:0000256" key="10">
    <source>
        <dbReference type="ARBA" id="ARBA00023242"/>
    </source>
</evidence>
<dbReference type="NCBIfam" id="TIGR00614">
    <property type="entry name" value="recQ_fam"/>
    <property type="match status" value="1"/>
</dbReference>
<dbReference type="InterPro" id="IPR032284">
    <property type="entry name" value="RecQ_Zn-bd"/>
</dbReference>
<evidence type="ECO:0000256" key="7">
    <source>
        <dbReference type="ARBA" id="ARBA00022840"/>
    </source>
</evidence>
<sequence length="1704" mass="188271">MTRNNLSDHLSWLLQNIPLSKPTTVGFPSHSDVSLSEAPRNRVNGSARTHLEPPNSLVSVTTKVKSKSQEPGSQGADGLESKACSVQARAPTVSEPEDMGRLTSTTKSKKPSLLSKTEDVTSSASKSSVWRHPSMPAKDGATQHQKQHATPRRTEPSRKTPIKPALDFADFDDDELDHVDLTEGVPTSSDSFLFGEELRLWSEDEASMPVPPRSSKKRKSSEVTKHNPSDQVSYPDIYQVLGTAPPASTPRRRLENRRSDTASSLKKVRSRPVEGASVACTPRSVTRRVGKSERNVPPSSPLRARASALATKVVQQSPEETGSPDVPSSRKRARFIGGSPTATNGVKPPLAPDDVYTTKAGTFVIPDSDDEFLTPPSHNTSAAPPIDWPGDSLMDTADNDTTDQTTLRDSSDGNSRISDRPAGGVSAESTNTEPTPEPPTITESRSESIHATKYQSAQDIPSSSQTPRLLTFLSANPGALPAKCKHLEQQIQQNGAEFMRAINERWPREKRNEIKVDKERLVKQQQVLQGLSEPLKAWALVCEEREAVAKRIAQSYADDLDTETDELQLDEITDRVKMMEEDLIRALAETGLNEDSFITHSEHNITSPTALPRNIVLGTQPGLAPLVDMSKHSESRPPASPSGTQIVYQTQLSQAQQSRLWHQPIQADALASRSEAIVQADSASTATPFLRETRKTFSNPTRGNMSTPSVPPSGPFAHDLDYLEPFSSDLEDLDIRPPPPLSHRAPPNTTRNAPPQYAIDDEDDFPDFEDEADFLALDHEVPPAPRPAAPRDVFSEISGNKSSSSKLKQTSPKSQSAPLASAPRIDPNQMKHPWSPEVQKMLKDRFRMKGFRQNQLEAINATLAGKDAFVLMPTGGGKSLCYQLPAVIKTGKTRGVTIVVSPLLSLMQDQVDHMKALGIQAVAFNGECTQEYKRQVMNAFHERSPEHFIELLYVTPEMVSKNAAFNNGMQTLYRKGKFARLVIDEAHCVSQWGHDFRPDYKTLGQVRQNFPNVPVMALTATATQNVIVDIKHNLGMVNCQIFSQSFNRPNLYYEVRPKSTNAAVMDSITSLIKSKYSNVSGIVYTISRRASEEVAQYLSEHGIAARHYHAGVDPQEKVEVQTTWQRGNIKVVVATIAFGMGIDKPDVRFVIHHGLPKSLEGYYQETGRAGRDGKPSDCILFFGKGDIRVLKKLIAGGDGNAEQKERQMGMLNRVAAFCDNQADCRRTEVLRYFGEDFNRAQCHKSCDNCRAGLVFEQQDFSECAMAAIQVVQVQKRLTAVQCADILLGKRYPRDEARLSEEYYGSAKGLKKHEVVRVIERLLAEKAFNEDNVANNYGVAIQYLQIGPHARNFLAGQRKLMLSIQVSDDSKSSKTSKSKAKSVPKRTSTKKKNSLPPESTYVSSPVARRKARRIVQESDDEEQATTAHGYANDGFVISDDEMEDAIDEDEAFEPLPQHRPARPPSRKAGPPIATDSRLADISEIHQDIVNSFVQEARKVEESIRNRKELRRPLFTDRDFREMAINWTTTVEQMRRIPGIDPDKAKEHGPKLLPILKRYHKNYQEIVADDVSPAPNHDDIVDLISSDMDMDEDEPDEDSHYFNSKPRPEVQAFHSRLEGLSAQQSQSQSQSQSKPRSNSKGGGRKASGGSRKWPKKASGGVSKRKSGGTFRRTSGSSGPSRSAGGSFKRDANLVIKPGGNIGLMPL</sequence>
<evidence type="ECO:0000256" key="2">
    <source>
        <dbReference type="ARBA" id="ARBA00004123"/>
    </source>
</evidence>
<feature type="compositionally biased region" description="Low complexity" evidence="13">
    <location>
        <begin position="301"/>
        <end position="310"/>
    </location>
</feature>
<dbReference type="InterPro" id="IPR002121">
    <property type="entry name" value="HRDC_dom"/>
</dbReference>
<feature type="region of interest" description="Disordered" evidence="13">
    <location>
        <begin position="26"/>
        <end position="168"/>
    </location>
</feature>
<dbReference type="Pfam" id="PF00270">
    <property type="entry name" value="DEAD"/>
    <property type="match status" value="1"/>
</dbReference>
<feature type="region of interest" description="Disordered" evidence="13">
    <location>
        <begin position="683"/>
        <end position="765"/>
    </location>
</feature>
<keyword evidence="7" id="KW-0067">ATP-binding</keyword>
<dbReference type="GO" id="GO:0005524">
    <property type="term" value="F:ATP binding"/>
    <property type="evidence" value="ECO:0007669"/>
    <property type="project" value="UniProtKB-KW"/>
</dbReference>
<comment type="subcellular location">
    <subcellularLocation>
        <location evidence="2">Nucleus</location>
    </subcellularLocation>
</comment>
<dbReference type="Proteomes" id="UP000813444">
    <property type="component" value="Unassembled WGS sequence"/>
</dbReference>
<keyword evidence="6" id="KW-0347">Helicase</keyword>
<name>A0A8K0T1X3_9HYPO</name>
<dbReference type="PROSITE" id="PS00690">
    <property type="entry name" value="DEAH_ATP_HELICASE"/>
    <property type="match status" value="1"/>
</dbReference>
<dbReference type="SMART" id="SM00487">
    <property type="entry name" value="DEXDc"/>
    <property type="match status" value="1"/>
</dbReference>
<dbReference type="SUPFAM" id="SSF52540">
    <property type="entry name" value="P-loop containing nucleoside triphosphate hydrolases"/>
    <property type="match status" value="1"/>
</dbReference>
<dbReference type="EC" id="5.6.2.4" evidence="12"/>
<comment type="cofactor">
    <cofactor evidence="1">
        <name>Zn(2+)</name>
        <dbReference type="ChEBI" id="CHEBI:29105"/>
    </cofactor>
</comment>
<dbReference type="EMBL" id="JAGPNK010000001">
    <property type="protein sequence ID" value="KAH7328641.1"/>
    <property type="molecule type" value="Genomic_DNA"/>
</dbReference>
<evidence type="ECO:0000259" key="16">
    <source>
        <dbReference type="PROSITE" id="PS51194"/>
    </source>
</evidence>
<feature type="compositionally biased region" description="Polar residues" evidence="13">
    <location>
        <begin position="809"/>
        <end position="818"/>
    </location>
</feature>
<dbReference type="SUPFAM" id="SSF46785">
    <property type="entry name" value="Winged helix' DNA-binding domain"/>
    <property type="match status" value="1"/>
</dbReference>
<dbReference type="GO" id="GO:0005694">
    <property type="term" value="C:chromosome"/>
    <property type="evidence" value="ECO:0007669"/>
    <property type="project" value="TreeGrafter"/>
</dbReference>
<organism evidence="17 18">
    <name type="scientific">Stachybotrys elegans</name>
    <dbReference type="NCBI Taxonomy" id="80388"/>
    <lineage>
        <taxon>Eukaryota</taxon>
        <taxon>Fungi</taxon>
        <taxon>Dikarya</taxon>
        <taxon>Ascomycota</taxon>
        <taxon>Pezizomycotina</taxon>
        <taxon>Sordariomycetes</taxon>
        <taxon>Hypocreomycetidae</taxon>
        <taxon>Hypocreales</taxon>
        <taxon>Stachybotryaceae</taxon>
        <taxon>Stachybotrys</taxon>
    </lineage>
</organism>
<dbReference type="InterPro" id="IPR010997">
    <property type="entry name" value="HRDC-like_sf"/>
</dbReference>
<dbReference type="PROSITE" id="PS50967">
    <property type="entry name" value="HRDC"/>
    <property type="match status" value="1"/>
</dbReference>
<evidence type="ECO:0000259" key="15">
    <source>
        <dbReference type="PROSITE" id="PS51192"/>
    </source>
</evidence>
<dbReference type="SMART" id="SM00490">
    <property type="entry name" value="HELICc"/>
    <property type="match status" value="1"/>
</dbReference>
<evidence type="ECO:0000256" key="4">
    <source>
        <dbReference type="ARBA" id="ARBA00022741"/>
    </source>
</evidence>
<keyword evidence="10" id="KW-0539">Nucleus</keyword>
<dbReference type="GO" id="GO:0043138">
    <property type="term" value="F:3'-5' DNA helicase activity"/>
    <property type="evidence" value="ECO:0007669"/>
    <property type="project" value="UniProtKB-EC"/>
</dbReference>
<feature type="compositionally biased region" description="Polar residues" evidence="13">
    <location>
        <begin position="453"/>
        <end position="465"/>
    </location>
</feature>
<dbReference type="Gene3D" id="1.10.150.80">
    <property type="entry name" value="HRDC domain"/>
    <property type="match status" value="1"/>
</dbReference>
<feature type="domain" description="Helicase C-terminal" evidence="16">
    <location>
        <begin position="1071"/>
        <end position="1212"/>
    </location>
</feature>
<dbReference type="InterPro" id="IPR002464">
    <property type="entry name" value="DNA/RNA_helicase_DEAH_CS"/>
</dbReference>
<dbReference type="InterPro" id="IPR001650">
    <property type="entry name" value="Helicase_C-like"/>
</dbReference>
<dbReference type="Pfam" id="PF00271">
    <property type="entry name" value="Helicase_C"/>
    <property type="match status" value="1"/>
</dbReference>
<dbReference type="InterPro" id="IPR018982">
    <property type="entry name" value="RQC_domain"/>
</dbReference>
<dbReference type="InterPro" id="IPR014001">
    <property type="entry name" value="Helicase_ATP-bd"/>
</dbReference>
<dbReference type="SMART" id="SM00956">
    <property type="entry name" value="RQC"/>
    <property type="match status" value="1"/>
</dbReference>
<evidence type="ECO:0000313" key="18">
    <source>
        <dbReference type="Proteomes" id="UP000813444"/>
    </source>
</evidence>
<dbReference type="InterPro" id="IPR011545">
    <property type="entry name" value="DEAD/DEAH_box_helicase_dom"/>
</dbReference>
<dbReference type="CDD" id="cd18794">
    <property type="entry name" value="SF2_C_RecQ"/>
    <property type="match status" value="1"/>
</dbReference>
<evidence type="ECO:0000256" key="1">
    <source>
        <dbReference type="ARBA" id="ARBA00001947"/>
    </source>
</evidence>
<evidence type="ECO:0000256" key="5">
    <source>
        <dbReference type="ARBA" id="ARBA00022801"/>
    </source>
</evidence>
<evidence type="ECO:0000256" key="9">
    <source>
        <dbReference type="ARBA" id="ARBA00023235"/>
    </source>
</evidence>
<proteinExistence type="inferred from homology"/>
<dbReference type="FunFam" id="3.40.50.300:FF:000537">
    <property type="entry name" value="Bloom syndrome RecQ-like helicase"/>
    <property type="match status" value="1"/>
</dbReference>
<dbReference type="OrthoDB" id="10261556at2759"/>
<dbReference type="GO" id="GO:0009378">
    <property type="term" value="F:four-way junction helicase activity"/>
    <property type="evidence" value="ECO:0007669"/>
    <property type="project" value="TreeGrafter"/>
</dbReference>
<feature type="compositionally biased region" description="Polar residues" evidence="13">
    <location>
        <begin position="696"/>
        <end position="708"/>
    </location>
</feature>
<evidence type="ECO:0000256" key="11">
    <source>
        <dbReference type="ARBA" id="ARBA00034617"/>
    </source>
</evidence>
<gene>
    <name evidence="17" type="ORF">B0I35DRAFT_473324</name>
</gene>
<dbReference type="Gene3D" id="1.10.10.10">
    <property type="entry name" value="Winged helix-like DNA-binding domain superfamily/Winged helix DNA-binding domain"/>
    <property type="match status" value="1"/>
</dbReference>
<reference evidence="17" key="1">
    <citation type="journal article" date="2021" name="Nat. Commun.">
        <title>Genetic determinants of endophytism in the Arabidopsis root mycobiome.</title>
        <authorList>
            <person name="Mesny F."/>
            <person name="Miyauchi S."/>
            <person name="Thiergart T."/>
            <person name="Pickel B."/>
            <person name="Atanasova L."/>
            <person name="Karlsson M."/>
            <person name="Huettel B."/>
            <person name="Barry K.W."/>
            <person name="Haridas S."/>
            <person name="Chen C."/>
            <person name="Bauer D."/>
            <person name="Andreopoulos W."/>
            <person name="Pangilinan J."/>
            <person name="LaButti K."/>
            <person name="Riley R."/>
            <person name="Lipzen A."/>
            <person name="Clum A."/>
            <person name="Drula E."/>
            <person name="Henrissat B."/>
            <person name="Kohler A."/>
            <person name="Grigoriev I.V."/>
            <person name="Martin F.M."/>
            <person name="Hacquard S."/>
        </authorList>
    </citation>
    <scope>NUCLEOTIDE SEQUENCE</scope>
    <source>
        <strain evidence="17">MPI-CAGE-CH-0235</strain>
    </source>
</reference>
<feature type="region of interest" description="Disordered" evidence="13">
    <location>
        <begin position="1365"/>
        <end position="1435"/>
    </location>
</feature>
<dbReference type="GO" id="GO:0000724">
    <property type="term" value="P:double-strand break repair via homologous recombination"/>
    <property type="evidence" value="ECO:0007669"/>
    <property type="project" value="TreeGrafter"/>
</dbReference>
<evidence type="ECO:0000259" key="14">
    <source>
        <dbReference type="PROSITE" id="PS50967"/>
    </source>
</evidence>
<evidence type="ECO:0000256" key="13">
    <source>
        <dbReference type="SAM" id="MobiDB-lite"/>
    </source>
</evidence>
<feature type="compositionally biased region" description="Basic residues" evidence="13">
    <location>
        <begin position="1373"/>
        <end position="1392"/>
    </location>
</feature>
<evidence type="ECO:0000256" key="6">
    <source>
        <dbReference type="ARBA" id="ARBA00022806"/>
    </source>
</evidence>
<feature type="region of interest" description="Disordered" evidence="13">
    <location>
        <begin position="1616"/>
        <end position="1704"/>
    </location>
</feature>
<accession>A0A8K0T1X3</accession>
<dbReference type="Pfam" id="PF09382">
    <property type="entry name" value="RQC"/>
    <property type="match status" value="1"/>
</dbReference>
<dbReference type="GO" id="GO:0005737">
    <property type="term" value="C:cytoplasm"/>
    <property type="evidence" value="ECO:0007669"/>
    <property type="project" value="TreeGrafter"/>
</dbReference>
<dbReference type="GO" id="GO:0016787">
    <property type="term" value="F:hydrolase activity"/>
    <property type="evidence" value="ECO:0007669"/>
    <property type="project" value="UniProtKB-KW"/>
</dbReference>
<feature type="domain" description="Helicase ATP-binding" evidence="15">
    <location>
        <begin position="859"/>
        <end position="1040"/>
    </location>
</feature>
<feature type="compositionally biased region" description="Low complexity" evidence="13">
    <location>
        <begin position="795"/>
        <end position="808"/>
    </location>
</feature>
<feature type="region of interest" description="Disordered" evidence="13">
    <location>
        <begin position="625"/>
        <end position="644"/>
    </location>
</feature>
<protein>
    <recommendedName>
        <fullName evidence="12">DNA 3'-5' helicase</fullName>
        <ecNumber evidence="12">5.6.2.4</ecNumber>
    </recommendedName>
</protein>
<dbReference type="GO" id="GO:0006260">
    <property type="term" value="P:DNA replication"/>
    <property type="evidence" value="ECO:0007669"/>
    <property type="project" value="InterPro"/>
</dbReference>
<dbReference type="Gene3D" id="3.40.50.300">
    <property type="entry name" value="P-loop containing nucleotide triphosphate hydrolases"/>
    <property type="match status" value="2"/>
</dbReference>
<evidence type="ECO:0000256" key="3">
    <source>
        <dbReference type="ARBA" id="ARBA00005446"/>
    </source>
</evidence>